<feature type="transmembrane region" description="Helical" evidence="13">
    <location>
        <begin position="260"/>
        <end position="279"/>
    </location>
</feature>
<dbReference type="PANTHER" id="PTHR23289">
    <property type="entry name" value="CYTOCHROME C OXIDASE ASSEMBLY PROTEIN COX15"/>
    <property type="match status" value="1"/>
</dbReference>
<name>A0A8J5QJ37_9ASCO</name>
<comment type="subcellular location">
    <subcellularLocation>
        <location evidence="2">Membrane</location>
        <topology evidence="2">Multi-pass membrane protein</topology>
    </subcellularLocation>
</comment>
<protein>
    <submittedName>
        <fullName evidence="14">COX15</fullName>
    </submittedName>
</protein>
<dbReference type="RefSeq" id="XP_049265863.1">
    <property type="nucleotide sequence ID" value="XM_049410555.1"/>
</dbReference>
<feature type="transmembrane region" description="Helical" evidence="13">
    <location>
        <begin position="106"/>
        <end position="127"/>
    </location>
</feature>
<keyword evidence="4" id="KW-0479">Metal-binding</keyword>
<organism evidence="14 15">
    <name type="scientific">[Candida] subhashii</name>
    <dbReference type="NCBI Taxonomy" id="561895"/>
    <lineage>
        <taxon>Eukaryota</taxon>
        <taxon>Fungi</taxon>
        <taxon>Dikarya</taxon>
        <taxon>Ascomycota</taxon>
        <taxon>Saccharomycotina</taxon>
        <taxon>Pichiomycetes</taxon>
        <taxon>Debaryomycetaceae</taxon>
        <taxon>Spathaspora</taxon>
    </lineage>
</organism>
<feature type="transmembrane region" description="Helical" evidence="13">
    <location>
        <begin position="222"/>
        <end position="240"/>
    </location>
</feature>
<evidence type="ECO:0000313" key="14">
    <source>
        <dbReference type="EMBL" id="KAG7665631.1"/>
    </source>
</evidence>
<dbReference type="OrthoDB" id="1726137at2759"/>
<keyword evidence="8" id="KW-0350">Heme biosynthesis</keyword>
<keyword evidence="5 13" id="KW-1133">Transmembrane helix</keyword>
<gene>
    <name evidence="14" type="ORF">J8A68_000837</name>
</gene>
<evidence type="ECO:0000256" key="10">
    <source>
        <dbReference type="ARBA" id="ARBA00044501"/>
    </source>
</evidence>
<evidence type="ECO:0000256" key="3">
    <source>
        <dbReference type="ARBA" id="ARBA00022692"/>
    </source>
</evidence>
<dbReference type="PANTHER" id="PTHR23289:SF2">
    <property type="entry name" value="CYTOCHROME C OXIDASE ASSEMBLY PROTEIN COX15 HOMOLOG"/>
    <property type="match status" value="1"/>
</dbReference>
<feature type="transmembrane region" description="Helical" evidence="13">
    <location>
        <begin position="192"/>
        <end position="210"/>
    </location>
</feature>
<evidence type="ECO:0000256" key="1">
    <source>
        <dbReference type="ARBA" id="ARBA00001970"/>
    </source>
</evidence>
<feature type="compositionally biased region" description="Low complexity" evidence="12">
    <location>
        <begin position="556"/>
        <end position="566"/>
    </location>
</feature>
<feature type="region of interest" description="Disordered" evidence="12">
    <location>
        <begin position="552"/>
        <end position="583"/>
    </location>
</feature>
<evidence type="ECO:0000256" key="9">
    <source>
        <dbReference type="ARBA" id="ARBA00023136"/>
    </source>
</evidence>
<comment type="caution">
    <text evidence="14">The sequence shown here is derived from an EMBL/GenBank/DDBJ whole genome shotgun (WGS) entry which is preliminary data.</text>
</comment>
<evidence type="ECO:0000256" key="8">
    <source>
        <dbReference type="ARBA" id="ARBA00023133"/>
    </source>
</evidence>
<feature type="transmembrane region" description="Helical" evidence="13">
    <location>
        <begin position="454"/>
        <end position="472"/>
    </location>
</feature>
<feature type="transmembrane region" description="Helical" evidence="13">
    <location>
        <begin position="391"/>
        <end position="413"/>
    </location>
</feature>
<evidence type="ECO:0000256" key="2">
    <source>
        <dbReference type="ARBA" id="ARBA00004141"/>
    </source>
</evidence>
<dbReference type="AlphaFoldDB" id="A0A8J5QJ37"/>
<evidence type="ECO:0000256" key="11">
    <source>
        <dbReference type="ARBA" id="ARBA00048044"/>
    </source>
</evidence>
<dbReference type="InterPro" id="IPR023754">
    <property type="entry name" value="HemeA_Synthase_type2"/>
</dbReference>
<dbReference type="GeneID" id="73467638"/>
<feature type="transmembrane region" description="Helical" evidence="13">
    <location>
        <begin position="318"/>
        <end position="340"/>
    </location>
</feature>
<dbReference type="GO" id="GO:0006784">
    <property type="term" value="P:heme A biosynthetic process"/>
    <property type="evidence" value="ECO:0007669"/>
    <property type="project" value="InterPro"/>
</dbReference>
<dbReference type="EMBL" id="JAGSYN010000048">
    <property type="protein sequence ID" value="KAG7665631.1"/>
    <property type="molecule type" value="Genomic_DNA"/>
</dbReference>
<evidence type="ECO:0000256" key="7">
    <source>
        <dbReference type="ARBA" id="ARBA00023004"/>
    </source>
</evidence>
<dbReference type="GO" id="GO:0120547">
    <property type="term" value="F:heme A synthase activity"/>
    <property type="evidence" value="ECO:0007669"/>
    <property type="project" value="UniProtKB-EC"/>
</dbReference>
<keyword evidence="3 13" id="KW-0812">Transmembrane</keyword>
<evidence type="ECO:0000256" key="13">
    <source>
        <dbReference type="SAM" id="Phobius"/>
    </source>
</evidence>
<dbReference type="GO" id="GO:0046872">
    <property type="term" value="F:metal ion binding"/>
    <property type="evidence" value="ECO:0007669"/>
    <property type="project" value="UniProtKB-KW"/>
</dbReference>
<dbReference type="InterPro" id="IPR003780">
    <property type="entry name" value="COX15/CtaA_fam"/>
</dbReference>
<feature type="compositionally biased region" description="Basic residues" evidence="12">
    <location>
        <begin position="572"/>
        <end position="583"/>
    </location>
</feature>
<dbReference type="GO" id="GO:0005743">
    <property type="term" value="C:mitochondrial inner membrane"/>
    <property type="evidence" value="ECO:0007669"/>
    <property type="project" value="TreeGrafter"/>
</dbReference>
<evidence type="ECO:0000256" key="4">
    <source>
        <dbReference type="ARBA" id="ARBA00022723"/>
    </source>
</evidence>
<reference evidence="14 15" key="1">
    <citation type="journal article" date="2021" name="DNA Res.">
        <title>Genome analysis of Candida subhashii reveals its hybrid nature and dual mitochondrial genome conformations.</title>
        <authorList>
            <person name="Mixao V."/>
            <person name="Hegedusova E."/>
            <person name="Saus E."/>
            <person name="Pryszcz L.P."/>
            <person name="Cillingova A."/>
            <person name="Nosek J."/>
            <person name="Gabaldon T."/>
        </authorList>
    </citation>
    <scope>NUCLEOTIDE SEQUENCE [LARGE SCALE GENOMIC DNA]</scope>
    <source>
        <strain evidence="14 15">CBS 10753</strain>
    </source>
</reference>
<accession>A0A8J5QJ37</accession>
<feature type="transmembrane region" description="Helical" evidence="13">
    <location>
        <begin position="425"/>
        <end position="448"/>
    </location>
</feature>
<dbReference type="Proteomes" id="UP000694255">
    <property type="component" value="Unassembled WGS sequence"/>
</dbReference>
<keyword evidence="9 13" id="KW-0472">Membrane</keyword>
<comment type="catalytic activity">
    <reaction evidence="11">
        <text>Fe(II)-heme o + 2 A + H2O = Fe(II)-heme a + 2 AH2</text>
        <dbReference type="Rhea" id="RHEA:63388"/>
        <dbReference type="ChEBI" id="CHEBI:13193"/>
        <dbReference type="ChEBI" id="CHEBI:15377"/>
        <dbReference type="ChEBI" id="CHEBI:17499"/>
        <dbReference type="ChEBI" id="CHEBI:60530"/>
        <dbReference type="ChEBI" id="CHEBI:61715"/>
        <dbReference type="EC" id="1.17.99.9"/>
    </reaction>
    <physiologicalReaction direction="left-to-right" evidence="11">
        <dbReference type="Rhea" id="RHEA:63389"/>
    </physiologicalReaction>
</comment>
<evidence type="ECO:0000256" key="12">
    <source>
        <dbReference type="SAM" id="MobiDB-lite"/>
    </source>
</evidence>
<dbReference type="HAMAP" id="MF_01665">
    <property type="entry name" value="HemeA_synth_type2"/>
    <property type="match status" value="1"/>
</dbReference>
<keyword evidence="7" id="KW-0408">Iron</keyword>
<sequence>MLSRTRFFFTKNTSVLKTLAQNKGCKLTLLPTKQSIFQSFKTSRICPTTSKITNSWKSSSVTFKRSYSTGATTSAIKATAESNSVPKPSVSDYSKSENPKVTSNRIVGYWLIGTSGLVFGIVVLGGLTRLTESGLSITEWKPVTGAIPPITQQDWEDEFSKYKESPEFKLLNSHITLEEFKFIFYMEWGHRLMGRFIGMFFILPAVYFWTTKRFTPHVTKRVIGLTGLLGLQGAIGWWMVKSGLDEEQLKERRSIPTVSQYRLTTHLGAAFLMYLGVLWTSMEILNENKYLELAKKSQDKLLKIFNLLKSSKINRIRAFGYGLLGLTFITAMSGGMVAGLDAGLIYNTFPHMGEDWIPSKGELFSPLFARKEDLSDLWWRNLLENPTTVQLVHRIFATTTFFVALWGHFYVSRNKKIIPEAARKAMHVVMGVATVQVALGITTLLYLVPINIAAAHQAGALALLTASLAFSAKLKRPRPQIELQVGQSLKNFTNIARQQTQKQILAQAQPQVKPQVVKQAQIQPNNPAKEISEEETKQLSVKEIEEKLAQVKEKQQQQTITAQAATPESTKKSKKKKKSKANH</sequence>
<evidence type="ECO:0000256" key="6">
    <source>
        <dbReference type="ARBA" id="ARBA00023002"/>
    </source>
</evidence>
<proteinExistence type="inferred from homology"/>
<dbReference type="Pfam" id="PF02628">
    <property type="entry name" value="COX15-CtaA"/>
    <property type="match status" value="1"/>
</dbReference>
<comment type="cofactor">
    <cofactor evidence="1">
        <name>heme b</name>
        <dbReference type="ChEBI" id="CHEBI:60344"/>
    </cofactor>
</comment>
<evidence type="ECO:0000256" key="5">
    <source>
        <dbReference type="ARBA" id="ARBA00022989"/>
    </source>
</evidence>
<dbReference type="GO" id="GO:0016653">
    <property type="term" value="F:oxidoreductase activity, acting on NAD(P)H, heme protein as acceptor"/>
    <property type="evidence" value="ECO:0007669"/>
    <property type="project" value="TreeGrafter"/>
</dbReference>
<evidence type="ECO:0000313" key="15">
    <source>
        <dbReference type="Proteomes" id="UP000694255"/>
    </source>
</evidence>
<keyword evidence="15" id="KW-1185">Reference proteome</keyword>
<keyword evidence="6" id="KW-0560">Oxidoreductase</keyword>
<comment type="pathway">
    <text evidence="10">Porphyrin-containing compound metabolism; heme A biosynthesis; heme A from heme O: step 1/1.</text>
</comment>